<dbReference type="OMA" id="YCIYYHL"/>
<sequence>MAHEGDRPMSITRRMDRERERMLGMTDEERAWRKKWLKAQVLAPEEPVMPNNYYKEMYNPLRRFYKWPMNKFQNMLEPVIGPTPALFTRHIISKTAIGIFGVYWLYYHLKYHNMDWTRKGGWKITLSRPRMYPDNKDLDVLYKVKGNQFHVNGFDKSPI</sequence>
<keyword evidence="1" id="KW-1133">Transmembrane helix</keyword>
<evidence type="ECO:0000313" key="3">
    <source>
        <dbReference type="Proteomes" id="UP000008237"/>
    </source>
</evidence>
<dbReference type="AlphaFoldDB" id="E2BEM1"/>
<evidence type="ECO:0000313" key="2">
    <source>
        <dbReference type="EMBL" id="EFN85855.1"/>
    </source>
</evidence>
<keyword evidence="1" id="KW-0472">Membrane</keyword>
<dbReference type="FunCoup" id="E2BEM1">
    <property type="interactions" value="85"/>
</dbReference>
<gene>
    <name evidence="2" type="ORF">EAI_12507</name>
</gene>
<dbReference type="Proteomes" id="UP000008237">
    <property type="component" value="Unassembled WGS sequence"/>
</dbReference>
<dbReference type="PANTHER" id="PTHR21106">
    <property type="entry name" value="NADH DEHYDROGENASE [UBIQUINONE] 1 BETA SUBCOMPLEX SUBUNIT 6"/>
    <property type="match status" value="1"/>
</dbReference>
<dbReference type="InterPro" id="IPR019174">
    <property type="entry name" value="NADH_DH_b-subcmplx_su6"/>
</dbReference>
<keyword evidence="3" id="KW-1185">Reference proteome</keyword>
<reference evidence="2 3" key="1">
    <citation type="journal article" date="2010" name="Science">
        <title>Genomic comparison of the ants Camponotus floridanus and Harpegnathos saltator.</title>
        <authorList>
            <person name="Bonasio R."/>
            <person name="Zhang G."/>
            <person name="Ye C."/>
            <person name="Mutti N.S."/>
            <person name="Fang X."/>
            <person name="Qin N."/>
            <person name="Donahue G."/>
            <person name="Yang P."/>
            <person name="Li Q."/>
            <person name="Li C."/>
            <person name="Zhang P."/>
            <person name="Huang Z."/>
            <person name="Berger S.L."/>
            <person name="Reinberg D."/>
            <person name="Wang J."/>
            <person name="Liebig J."/>
        </authorList>
    </citation>
    <scope>NUCLEOTIDE SEQUENCE [LARGE SCALE GENOMIC DNA]</scope>
    <source>
        <strain evidence="2 3">R22 G/1</strain>
    </source>
</reference>
<dbReference type="STRING" id="610380.E2BEM1"/>
<dbReference type="PANTHER" id="PTHR21106:SF2">
    <property type="entry name" value="NADH DEHYDROGENASE [UBIQUINONE] 1 BETA SUBCOMPLEX SUBUNIT 6"/>
    <property type="match status" value="1"/>
</dbReference>
<accession>E2BEM1</accession>
<name>E2BEM1_HARSA</name>
<dbReference type="Pfam" id="PF09782">
    <property type="entry name" value="NDUF_B6"/>
    <property type="match status" value="1"/>
</dbReference>
<evidence type="ECO:0000256" key="1">
    <source>
        <dbReference type="SAM" id="Phobius"/>
    </source>
</evidence>
<dbReference type="InParanoid" id="E2BEM1"/>
<dbReference type="GO" id="GO:0006120">
    <property type="term" value="P:mitochondrial electron transport, NADH to ubiquinone"/>
    <property type="evidence" value="ECO:0007669"/>
    <property type="project" value="InterPro"/>
</dbReference>
<dbReference type="OrthoDB" id="5824032at2759"/>
<feature type="transmembrane region" description="Helical" evidence="1">
    <location>
        <begin position="91"/>
        <end position="109"/>
    </location>
</feature>
<dbReference type="EMBL" id="GL447829">
    <property type="protein sequence ID" value="EFN85855.1"/>
    <property type="molecule type" value="Genomic_DNA"/>
</dbReference>
<organism evidence="3">
    <name type="scientific">Harpegnathos saltator</name>
    <name type="common">Jerdon's jumping ant</name>
    <dbReference type="NCBI Taxonomy" id="610380"/>
    <lineage>
        <taxon>Eukaryota</taxon>
        <taxon>Metazoa</taxon>
        <taxon>Ecdysozoa</taxon>
        <taxon>Arthropoda</taxon>
        <taxon>Hexapoda</taxon>
        <taxon>Insecta</taxon>
        <taxon>Pterygota</taxon>
        <taxon>Neoptera</taxon>
        <taxon>Endopterygota</taxon>
        <taxon>Hymenoptera</taxon>
        <taxon>Apocrita</taxon>
        <taxon>Aculeata</taxon>
        <taxon>Formicoidea</taxon>
        <taxon>Formicidae</taxon>
        <taxon>Ponerinae</taxon>
        <taxon>Ponerini</taxon>
        <taxon>Harpegnathos</taxon>
    </lineage>
</organism>
<protein>
    <submittedName>
        <fullName evidence="2">Uncharacterized protein</fullName>
    </submittedName>
</protein>
<dbReference type="GO" id="GO:0005739">
    <property type="term" value="C:mitochondrion"/>
    <property type="evidence" value="ECO:0007669"/>
    <property type="project" value="GOC"/>
</dbReference>
<proteinExistence type="predicted"/>
<keyword evidence="1" id="KW-0812">Transmembrane</keyword>